<evidence type="ECO:0000313" key="3">
    <source>
        <dbReference type="Proteomes" id="UP000192760"/>
    </source>
</evidence>
<evidence type="ECO:0000313" key="2">
    <source>
        <dbReference type="EMBL" id="ORB02848.1"/>
    </source>
</evidence>
<sequence length="113" mass="13008">MTAVTARLPEQFADLEPFARIWSLETGQQRWEQRLRSTMAELQAFYDAVFPRAEAILEYLDPLPLDDLPDQAINLMRLLYSLSIVSMATDLFKQPKTPDSGATYLDWVIEPFP</sequence>
<dbReference type="AlphaFoldDB" id="A0A1X0FN07"/>
<evidence type="ECO:0000313" key="4">
    <source>
        <dbReference type="Proteomes" id="UP000465812"/>
    </source>
</evidence>
<keyword evidence="4" id="KW-1185">Reference proteome</keyword>
<reference evidence="2 3" key="1">
    <citation type="submission" date="2017-02" db="EMBL/GenBank/DDBJ databases">
        <title>The new phylogeny of genus Mycobacterium.</title>
        <authorList>
            <person name="Tortoli E."/>
            <person name="Trovato A."/>
            <person name="Cirillo D.M."/>
        </authorList>
    </citation>
    <scope>NUCLEOTIDE SEQUENCE [LARGE SCALE GENOMIC DNA]</scope>
    <source>
        <strain evidence="2 3">DSM 45255</strain>
    </source>
</reference>
<name>A0A1X0FN07_MYCNT</name>
<dbReference type="Proteomes" id="UP000465812">
    <property type="component" value="Chromosome"/>
</dbReference>
<dbReference type="Proteomes" id="UP000192760">
    <property type="component" value="Unassembled WGS sequence"/>
</dbReference>
<reference evidence="1 4" key="2">
    <citation type="journal article" date="2019" name="Emerg. Microbes Infect.">
        <title>Comprehensive subspecies identification of 175 nontuberculous mycobacteria species based on 7547 genomic profiles.</title>
        <authorList>
            <person name="Matsumoto Y."/>
            <person name="Kinjo T."/>
            <person name="Motooka D."/>
            <person name="Nabeya D."/>
            <person name="Jung N."/>
            <person name="Uechi K."/>
            <person name="Horii T."/>
            <person name="Iida T."/>
            <person name="Fujita J."/>
            <person name="Nakamura S."/>
        </authorList>
    </citation>
    <scope>NUCLEOTIDE SEQUENCE [LARGE SCALE GENOMIC DNA]</scope>
    <source>
        <strain evidence="1 4">JCM 18113</strain>
    </source>
</reference>
<dbReference type="RefSeq" id="WP_083097147.1">
    <property type="nucleotide sequence ID" value="NZ_AP022590.1"/>
</dbReference>
<protein>
    <recommendedName>
        <fullName evidence="5">Xaa-Pro dipeptidase</fullName>
    </recommendedName>
</protein>
<evidence type="ECO:0008006" key="5">
    <source>
        <dbReference type="Google" id="ProtNLM"/>
    </source>
</evidence>
<dbReference type="EMBL" id="MVHW01000024">
    <property type="protein sequence ID" value="ORB02848.1"/>
    <property type="molecule type" value="Genomic_DNA"/>
</dbReference>
<organism evidence="2 3">
    <name type="scientific">Mycobacterium mantenii</name>
    <dbReference type="NCBI Taxonomy" id="560555"/>
    <lineage>
        <taxon>Bacteria</taxon>
        <taxon>Bacillati</taxon>
        <taxon>Actinomycetota</taxon>
        <taxon>Actinomycetes</taxon>
        <taxon>Mycobacteriales</taxon>
        <taxon>Mycobacteriaceae</taxon>
        <taxon>Mycobacterium</taxon>
        <taxon>Mycobacterium avium complex (MAC)</taxon>
    </lineage>
</organism>
<evidence type="ECO:0000313" key="1">
    <source>
        <dbReference type="EMBL" id="BBY38026.1"/>
    </source>
</evidence>
<dbReference type="EMBL" id="AP022590">
    <property type="protein sequence ID" value="BBY38026.1"/>
    <property type="molecule type" value="Genomic_DNA"/>
</dbReference>
<gene>
    <name evidence="2" type="ORF">BST30_19240</name>
    <name evidence="1" type="ORF">MMAN_21600</name>
</gene>
<accession>A0A1X0FN07</accession>
<proteinExistence type="predicted"/>
<dbReference type="STRING" id="560555.BST30_19240"/>
<reference evidence="1" key="3">
    <citation type="submission" date="2020-02" db="EMBL/GenBank/DDBJ databases">
        <authorList>
            <person name="Matsumoto Y."/>
            <person name="Motooka D."/>
            <person name="Nakamura S."/>
        </authorList>
    </citation>
    <scope>NUCLEOTIDE SEQUENCE</scope>
    <source>
        <strain evidence="1">JCM 18113</strain>
    </source>
</reference>